<dbReference type="Gene3D" id="2.10.109.10">
    <property type="entry name" value="Umud Fragment, subunit A"/>
    <property type="match status" value="1"/>
</dbReference>
<dbReference type="GO" id="GO:0004252">
    <property type="term" value="F:serine-type endopeptidase activity"/>
    <property type="evidence" value="ECO:0007669"/>
    <property type="project" value="InterPro"/>
</dbReference>
<dbReference type="GO" id="GO:0006465">
    <property type="term" value="P:signal peptide processing"/>
    <property type="evidence" value="ECO:0007669"/>
    <property type="project" value="InterPro"/>
</dbReference>
<comment type="similarity">
    <text evidence="1 3">Belongs to the peptidase S26 family.</text>
</comment>
<reference evidence="5" key="1">
    <citation type="submission" date="2023-02" db="EMBL/GenBank/DDBJ databases">
        <title>Tahibacter soli sp. nov. isolated from soil.</title>
        <authorList>
            <person name="Baek J.H."/>
            <person name="Lee J.K."/>
            <person name="Choi D.G."/>
            <person name="Jeon C.O."/>
        </authorList>
    </citation>
    <scope>NUCLEOTIDE SEQUENCE</scope>
    <source>
        <strain evidence="5">BL</strain>
    </source>
</reference>
<dbReference type="PANTHER" id="PTHR43390:SF1">
    <property type="entry name" value="CHLOROPLAST PROCESSING PEPTIDASE"/>
    <property type="match status" value="1"/>
</dbReference>
<evidence type="ECO:0000259" key="4">
    <source>
        <dbReference type="Pfam" id="PF10502"/>
    </source>
</evidence>
<dbReference type="NCBIfam" id="TIGR02227">
    <property type="entry name" value="sigpep_I_bact"/>
    <property type="match status" value="1"/>
</dbReference>
<comment type="caution">
    <text evidence="5">The sequence shown here is derived from an EMBL/GenBank/DDBJ whole genome shotgun (WGS) entry which is preliminary data.</text>
</comment>
<evidence type="ECO:0000256" key="3">
    <source>
        <dbReference type="RuleBase" id="RU362042"/>
    </source>
</evidence>
<evidence type="ECO:0000313" key="5">
    <source>
        <dbReference type="EMBL" id="MDC8014849.1"/>
    </source>
</evidence>
<dbReference type="PANTHER" id="PTHR43390">
    <property type="entry name" value="SIGNAL PEPTIDASE I"/>
    <property type="match status" value="1"/>
</dbReference>
<comment type="subcellular location">
    <subcellularLocation>
        <location evidence="3">Membrane</location>
        <topology evidence="3">Multi-pass membrane protein</topology>
    </subcellularLocation>
</comment>
<feature type="transmembrane region" description="Helical" evidence="3">
    <location>
        <begin position="107"/>
        <end position="127"/>
    </location>
</feature>
<sequence>MTATPPPDAGEPHDAPRGNRPRDVRAALALTPLFPFVALAYAGGLSIALLLIMVYLFAAIVFGQTGLVHIVAGAWIAAGCFAMLAFALAVLPAWLASERRVRFRPRWYNHWIFYLVFGVLTTGLYAASGQWRAQLFGFTLHRVAAAGMAPALARGDVAVVDTREATIKALRAGDLVAYESTTKPGTRLVRRLVGLPGERVRIDAHGLRVGDKPVPPPSDAADMPLDAVKYGDVELAYDQYYFVGDERATSFDSRTEGPIPRRNLIGRATLVWPAGARTQIRRVDTKITAP</sequence>
<feature type="transmembrane region" description="Helical" evidence="3">
    <location>
        <begin position="74"/>
        <end position="95"/>
    </location>
</feature>
<evidence type="ECO:0000256" key="2">
    <source>
        <dbReference type="ARBA" id="ARBA00019232"/>
    </source>
</evidence>
<dbReference type="Proteomes" id="UP001139971">
    <property type="component" value="Unassembled WGS sequence"/>
</dbReference>
<name>A0A9X4BM18_9GAMM</name>
<keyword evidence="3" id="KW-0472">Membrane</keyword>
<feature type="domain" description="Peptidase S26" evidence="4">
    <location>
        <begin position="134"/>
        <end position="272"/>
    </location>
</feature>
<keyword evidence="3 5" id="KW-0378">Hydrolase</keyword>
<dbReference type="GO" id="GO:0016020">
    <property type="term" value="C:membrane"/>
    <property type="evidence" value="ECO:0007669"/>
    <property type="project" value="UniProtKB-SubCell"/>
</dbReference>
<keyword evidence="3" id="KW-0645">Protease</keyword>
<dbReference type="PRINTS" id="PR00727">
    <property type="entry name" value="LEADERPTASE"/>
</dbReference>
<feature type="transmembrane region" description="Helical" evidence="3">
    <location>
        <begin position="38"/>
        <end position="62"/>
    </location>
</feature>
<dbReference type="SUPFAM" id="SSF51306">
    <property type="entry name" value="LexA/Signal peptidase"/>
    <property type="match status" value="1"/>
</dbReference>
<dbReference type="RefSeq" id="WP_263540911.1">
    <property type="nucleotide sequence ID" value="NZ_JAOVZO020000019.1"/>
</dbReference>
<dbReference type="EMBL" id="JAOVZO020000019">
    <property type="protein sequence ID" value="MDC8014849.1"/>
    <property type="molecule type" value="Genomic_DNA"/>
</dbReference>
<keyword evidence="3" id="KW-0812">Transmembrane</keyword>
<organism evidence="5 6">
    <name type="scientific">Tahibacter soli</name>
    <dbReference type="NCBI Taxonomy" id="2983605"/>
    <lineage>
        <taxon>Bacteria</taxon>
        <taxon>Pseudomonadati</taxon>
        <taxon>Pseudomonadota</taxon>
        <taxon>Gammaproteobacteria</taxon>
        <taxon>Lysobacterales</taxon>
        <taxon>Rhodanobacteraceae</taxon>
        <taxon>Tahibacter</taxon>
    </lineage>
</organism>
<dbReference type="InterPro" id="IPR000223">
    <property type="entry name" value="Pept_S26A_signal_pept_1"/>
</dbReference>
<evidence type="ECO:0000313" key="6">
    <source>
        <dbReference type="Proteomes" id="UP001139971"/>
    </source>
</evidence>
<dbReference type="GO" id="GO:0009003">
    <property type="term" value="F:signal peptidase activity"/>
    <property type="evidence" value="ECO:0007669"/>
    <property type="project" value="UniProtKB-EC"/>
</dbReference>
<keyword evidence="6" id="KW-1185">Reference proteome</keyword>
<dbReference type="InterPro" id="IPR036286">
    <property type="entry name" value="LexA/Signal_pep-like_sf"/>
</dbReference>
<protein>
    <recommendedName>
        <fullName evidence="2 3">Signal peptidase I</fullName>
        <ecNumber evidence="3">3.4.21.89</ecNumber>
    </recommendedName>
</protein>
<dbReference type="Pfam" id="PF10502">
    <property type="entry name" value="Peptidase_S26"/>
    <property type="match status" value="1"/>
</dbReference>
<evidence type="ECO:0000256" key="1">
    <source>
        <dbReference type="ARBA" id="ARBA00009370"/>
    </source>
</evidence>
<dbReference type="CDD" id="cd06530">
    <property type="entry name" value="S26_SPase_I"/>
    <property type="match status" value="1"/>
</dbReference>
<accession>A0A9X4BM18</accession>
<gene>
    <name evidence="5" type="primary">lepB</name>
    <name evidence="5" type="ORF">OD750_020070</name>
</gene>
<dbReference type="EC" id="3.4.21.89" evidence="3"/>
<proteinExistence type="inferred from homology"/>
<keyword evidence="3" id="KW-1133">Transmembrane helix</keyword>
<dbReference type="InterPro" id="IPR019533">
    <property type="entry name" value="Peptidase_S26"/>
</dbReference>
<comment type="catalytic activity">
    <reaction evidence="3">
        <text>Cleavage of hydrophobic, N-terminal signal or leader sequences from secreted and periplasmic proteins.</text>
        <dbReference type="EC" id="3.4.21.89"/>
    </reaction>
</comment>
<dbReference type="AlphaFoldDB" id="A0A9X4BM18"/>